<dbReference type="AlphaFoldDB" id="A0A0Q3HCD8"/>
<dbReference type="EnsemblPlants" id="KQK20520">
    <property type="protein sequence ID" value="KQK20520"/>
    <property type="gene ID" value="BRADI_1g55132v3"/>
</dbReference>
<reference evidence="2" key="2">
    <citation type="submission" date="2017-06" db="EMBL/GenBank/DDBJ databases">
        <title>WGS assembly of Brachypodium distachyon.</title>
        <authorList>
            <consortium name="The International Brachypodium Initiative"/>
            <person name="Lucas S."/>
            <person name="Harmon-Smith M."/>
            <person name="Lail K."/>
            <person name="Tice H."/>
            <person name="Grimwood J."/>
            <person name="Bruce D."/>
            <person name="Barry K."/>
            <person name="Shu S."/>
            <person name="Lindquist E."/>
            <person name="Wang M."/>
            <person name="Pitluck S."/>
            <person name="Vogel J.P."/>
            <person name="Garvin D.F."/>
            <person name="Mockler T.C."/>
            <person name="Schmutz J."/>
            <person name="Rokhsar D."/>
            <person name="Bevan M.W."/>
        </authorList>
    </citation>
    <scope>NUCLEOTIDE SEQUENCE</scope>
    <source>
        <strain evidence="2">Bd21</strain>
    </source>
</reference>
<reference evidence="2 3" key="1">
    <citation type="journal article" date="2010" name="Nature">
        <title>Genome sequencing and analysis of the model grass Brachypodium distachyon.</title>
        <authorList>
            <consortium name="International Brachypodium Initiative"/>
        </authorList>
    </citation>
    <scope>NUCLEOTIDE SEQUENCE [LARGE SCALE GENOMIC DNA]</scope>
    <source>
        <strain evidence="2 3">Bd21</strain>
    </source>
</reference>
<accession>A0A0Q3HCD8</accession>
<dbReference type="InParanoid" id="A0A0Q3HCD8"/>
<organism evidence="2">
    <name type="scientific">Brachypodium distachyon</name>
    <name type="common">Purple false brome</name>
    <name type="synonym">Trachynia distachya</name>
    <dbReference type="NCBI Taxonomy" id="15368"/>
    <lineage>
        <taxon>Eukaryota</taxon>
        <taxon>Viridiplantae</taxon>
        <taxon>Streptophyta</taxon>
        <taxon>Embryophyta</taxon>
        <taxon>Tracheophyta</taxon>
        <taxon>Spermatophyta</taxon>
        <taxon>Magnoliopsida</taxon>
        <taxon>Liliopsida</taxon>
        <taxon>Poales</taxon>
        <taxon>Poaceae</taxon>
        <taxon>BOP clade</taxon>
        <taxon>Pooideae</taxon>
        <taxon>Stipodae</taxon>
        <taxon>Brachypodieae</taxon>
        <taxon>Brachypodium</taxon>
    </lineage>
</organism>
<gene>
    <name evidence="2" type="ORF">BRADI_1g55132v3</name>
</gene>
<evidence type="ECO:0000313" key="2">
    <source>
        <dbReference type="EMBL" id="KQK20520.2"/>
    </source>
</evidence>
<feature type="signal peptide" evidence="1">
    <location>
        <begin position="1"/>
        <end position="25"/>
    </location>
</feature>
<evidence type="ECO:0000313" key="3">
    <source>
        <dbReference type="EnsemblPlants" id="KQK20520"/>
    </source>
</evidence>
<evidence type="ECO:0000313" key="4">
    <source>
        <dbReference type="Proteomes" id="UP000008810"/>
    </source>
</evidence>
<dbReference type="Gramene" id="KQK20520">
    <property type="protein sequence ID" value="KQK20520"/>
    <property type="gene ID" value="BRADI_1g55132v3"/>
</dbReference>
<dbReference type="EMBL" id="CM000880">
    <property type="protein sequence ID" value="KQK20520.2"/>
    <property type="molecule type" value="Genomic_DNA"/>
</dbReference>
<reference evidence="3" key="3">
    <citation type="submission" date="2018-08" db="UniProtKB">
        <authorList>
            <consortium name="EnsemblPlants"/>
        </authorList>
    </citation>
    <scope>IDENTIFICATION</scope>
    <source>
        <strain evidence="3">cv. Bd21</strain>
    </source>
</reference>
<keyword evidence="1" id="KW-0732">Signal</keyword>
<evidence type="ECO:0000256" key="1">
    <source>
        <dbReference type="SAM" id="SignalP"/>
    </source>
</evidence>
<feature type="chain" id="PRO_5035999620" description="Secreted protein" evidence="1">
    <location>
        <begin position="26"/>
        <end position="140"/>
    </location>
</feature>
<keyword evidence="4" id="KW-1185">Reference proteome</keyword>
<name>A0A0Q3HCD8_BRADI</name>
<protein>
    <recommendedName>
        <fullName evidence="5">Secreted protein</fullName>
    </recommendedName>
</protein>
<proteinExistence type="predicted"/>
<sequence>MTLLVPVPAILACLLLLACWSVGVASVSASTCSGRTVHVRWCAPNVPFVLGLPPKPSFFLFTKQAKHIFSEESSPFYCSVTAGRLAILTSSKNYTKRTRGNNNTKKRWYCMSEFTLFAKKKKRVYSPLYVRRRSTRRAMV</sequence>
<evidence type="ECO:0008006" key="5">
    <source>
        <dbReference type="Google" id="ProtNLM"/>
    </source>
</evidence>
<dbReference type="Proteomes" id="UP000008810">
    <property type="component" value="Chromosome 1"/>
</dbReference>